<dbReference type="AlphaFoldDB" id="A0A6J4V1X3"/>
<evidence type="ECO:0000313" key="9">
    <source>
        <dbReference type="EMBL" id="CAA9565709.1"/>
    </source>
</evidence>
<dbReference type="PROSITE" id="PS50893">
    <property type="entry name" value="ABC_TRANSPORTER_2"/>
    <property type="match status" value="1"/>
</dbReference>
<protein>
    <submittedName>
        <fullName evidence="9">Phosphonate ABC transporter ATP-binding protein PhnC</fullName>
    </submittedName>
</protein>
<evidence type="ECO:0000256" key="3">
    <source>
        <dbReference type="ARBA" id="ARBA00022741"/>
    </source>
</evidence>
<evidence type="ECO:0000256" key="7">
    <source>
        <dbReference type="ARBA" id="ARBA00023136"/>
    </source>
</evidence>
<feature type="domain" description="ABC transporter" evidence="8">
    <location>
        <begin position="2"/>
        <end position="246"/>
    </location>
</feature>
<dbReference type="PANTHER" id="PTHR43166:SF6">
    <property type="entry name" value="PHOSPHONATES IMPORT ATP-BINDING PROTEIN PHNC"/>
    <property type="match status" value="1"/>
</dbReference>
<accession>A0A6J4V1X3</accession>
<evidence type="ECO:0000256" key="6">
    <source>
        <dbReference type="ARBA" id="ARBA00022967"/>
    </source>
</evidence>
<evidence type="ECO:0000259" key="8">
    <source>
        <dbReference type="PROSITE" id="PS50893"/>
    </source>
</evidence>
<organism evidence="9">
    <name type="scientific">uncultured Synechococcales cyanobacterium</name>
    <dbReference type="NCBI Taxonomy" id="1936017"/>
    <lineage>
        <taxon>Bacteria</taxon>
        <taxon>Bacillati</taxon>
        <taxon>Cyanobacteriota</taxon>
        <taxon>Cyanophyceae</taxon>
        <taxon>Synechococcales</taxon>
        <taxon>environmental samples</taxon>
    </lineage>
</organism>
<keyword evidence="7" id="KW-0472">Membrane</keyword>
<dbReference type="GO" id="GO:0016887">
    <property type="term" value="F:ATP hydrolysis activity"/>
    <property type="evidence" value="ECO:0007669"/>
    <property type="project" value="InterPro"/>
</dbReference>
<dbReference type="CDD" id="cd03256">
    <property type="entry name" value="ABC_PhnC_transporter"/>
    <property type="match status" value="1"/>
</dbReference>
<evidence type="ECO:0000256" key="1">
    <source>
        <dbReference type="ARBA" id="ARBA00022448"/>
    </source>
</evidence>
<dbReference type="InterPro" id="IPR003593">
    <property type="entry name" value="AAA+_ATPase"/>
</dbReference>
<dbReference type="InterPro" id="IPR003439">
    <property type="entry name" value="ABC_transporter-like_ATP-bd"/>
</dbReference>
<evidence type="ECO:0000256" key="4">
    <source>
        <dbReference type="ARBA" id="ARBA00022840"/>
    </source>
</evidence>
<keyword evidence="2" id="KW-1003">Cell membrane</keyword>
<dbReference type="Pfam" id="PF00005">
    <property type="entry name" value="ABC_tran"/>
    <property type="match status" value="1"/>
</dbReference>
<dbReference type="GO" id="GO:0015416">
    <property type="term" value="F:ABC-type phosphonate transporter activity"/>
    <property type="evidence" value="ECO:0007669"/>
    <property type="project" value="InterPro"/>
</dbReference>
<sequence>MLQITQLSKSYRSGAIALRDISFTIKPHSFTAILGPSGAGKSTLLRCIPRLLQPDQGQIWFQGLNLTTCSTKELRFCRRQIALVAQQSNLVRRRSALANCLAGRLPELSLWRCFLNQYPTSLLVEGLSALNRVQLLDFAFQRADQLSGGQQQRVAIARALTQGAGLILADEPVASLDPNSAQVVLSLLRSLCQQEGLTVICNLHQVEFAKQYSDRILGIRAGRLVLDTPTDELDEADINQIYRPSSLEKD</sequence>
<dbReference type="GO" id="GO:0016020">
    <property type="term" value="C:membrane"/>
    <property type="evidence" value="ECO:0007669"/>
    <property type="project" value="InterPro"/>
</dbReference>
<keyword evidence="6" id="KW-1278">Translocase</keyword>
<evidence type="ECO:0000256" key="2">
    <source>
        <dbReference type="ARBA" id="ARBA00022475"/>
    </source>
</evidence>
<dbReference type="InterPro" id="IPR027417">
    <property type="entry name" value="P-loop_NTPase"/>
</dbReference>
<dbReference type="InterPro" id="IPR012693">
    <property type="entry name" value="ABC_transpr_PhnC"/>
</dbReference>
<dbReference type="SUPFAM" id="SSF52540">
    <property type="entry name" value="P-loop containing nucleoside triphosphate hydrolases"/>
    <property type="match status" value="1"/>
</dbReference>
<keyword evidence="1" id="KW-0813">Transport</keyword>
<gene>
    <name evidence="9" type="ORF">AVDCRST_MAG81-1185</name>
</gene>
<dbReference type="InterPro" id="IPR050086">
    <property type="entry name" value="MetN_ABC_transporter-like"/>
</dbReference>
<dbReference type="EMBL" id="CADCWO010000064">
    <property type="protein sequence ID" value="CAA9565709.1"/>
    <property type="molecule type" value="Genomic_DNA"/>
</dbReference>
<name>A0A6J4V1X3_9CYAN</name>
<dbReference type="InterPro" id="IPR017871">
    <property type="entry name" value="ABC_transporter-like_CS"/>
</dbReference>
<keyword evidence="4 9" id="KW-0067">ATP-binding</keyword>
<dbReference type="Gene3D" id="3.40.50.300">
    <property type="entry name" value="P-loop containing nucleotide triphosphate hydrolases"/>
    <property type="match status" value="1"/>
</dbReference>
<dbReference type="PROSITE" id="PS00211">
    <property type="entry name" value="ABC_TRANSPORTER_1"/>
    <property type="match status" value="1"/>
</dbReference>
<dbReference type="PANTHER" id="PTHR43166">
    <property type="entry name" value="AMINO ACID IMPORT ATP-BINDING PROTEIN"/>
    <property type="match status" value="1"/>
</dbReference>
<proteinExistence type="predicted"/>
<reference evidence="9" key="1">
    <citation type="submission" date="2020-02" db="EMBL/GenBank/DDBJ databases">
        <authorList>
            <person name="Meier V. D."/>
        </authorList>
    </citation>
    <scope>NUCLEOTIDE SEQUENCE</scope>
    <source>
        <strain evidence="9">AVDCRST_MAG81</strain>
    </source>
</reference>
<keyword evidence="3" id="KW-0547">Nucleotide-binding</keyword>
<dbReference type="SMART" id="SM00382">
    <property type="entry name" value="AAA"/>
    <property type="match status" value="1"/>
</dbReference>
<dbReference type="GO" id="GO:0005524">
    <property type="term" value="F:ATP binding"/>
    <property type="evidence" value="ECO:0007669"/>
    <property type="project" value="UniProtKB-KW"/>
</dbReference>
<dbReference type="NCBIfam" id="TIGR02315">
    <property type="entry name" value="ABC_phnC"/>
    <property type="match status" value="1"/>
</dbReference>
<keyword evidence="5" id="KW-0918">Phosphonate transport</keyword>
<evidence type="ECO:0000256" key="5">
    <source>
        <dbReference type="ARBA" id="ARBA00022885"/>
    </source>
</evidence>